<dbReference type="EMBL" id="SLVX01000007">
    <property type="protein sequence ID" value="TCN45430.1"/>
    <property type="molecule type" value="Genomic_DNA"/>
</dbReference>
<name>A0A4V2RIT4_SHIGR</name>
<dbReference type="AlphaFoldDB" id="A0A4V2RIT4"/>
<keyword evidence="1" id="KW-0732">Signal</keyword>
<accession>A0A4V2RIT4</accession>
<dbReference type="RefSeq" id="WP_371328569.1">
    <property type="nucleotide sequence ID" value="NZ_BAABEI010000012.1"/>
</dbReference>
<gene>
    <name evidence="2" type="ORF">EV665_107266</name>
</gene>
<protein>
    <submittedName>
        <fullName evidence="2">Uncharacterized protein DUF3108</fullName>
    </submittedName>
</protein>
<evidence type="ECO:0000313" key="2">
    <source>
        <dbReference type="EMBL" id="TCN45430.1"/>
    </source>
</evidence>
<keyword evidence="3" id="KW-1185">Reference proteome</keyword>
<dbReference type="Pfam" id="PF11306">
    <property type="entry name" value="DUF3108"/>
    <property type="match status" value="1"/>
</dbReference>
<evidence type="ECO:0000256" key="1">
    <source>
        <dbReference type="SAM" id="SignalP"/>
    </source>
</evidence>
<evidence type="ECO:0000313" key="3">
    <source>
        <dbReference type="Proteomes" id="UP000295351"/>
    </source>
</evidence>
<reference evidence="2 3" key="1">
    <citation type="submission" date="2019-03" db="EMBL/GenBank/DDBJ databases">
        <title>Genomic Encyclopedia of Type Strains, Phase IV (KMG-IV): sequencing the most valuable type-strain genomes for metagenomic binning, comparative biology and taxonomic classification.</title>
        <authorList>
            <person name="Goeker M."/>
        </authorList>
    </citation>
    <scope>NUCLEOTIDE SEQUENCE [LARGE SCALE GENOMIC DNA]</scope>
    <source>
        <strain evidence="2 3">DSM 18401</strain>
    </source>
</reference>
<proteinExistence type="predicted"/>
<dbReference type="Proteomes" id="UP000295351">
    <property type="component" value="Unassembled WGS sequence"/>
</dbReference>
<feature type="chain" id="PRO_5020468236" evidence="1">
    <location>
        <begin position="23"/>
        <end position="263"/>
    </location>
</feature>
<comment type="caution">
    <text evidence="2">The sequence shown here is derived from an EMBL/GenBank/DDBJ whole genome shotgun (WGS) entry which is preliminary data.</text>
</comment>
<sequence length="263" mass="28326">MGVVKMSRRVWVAGAVMSLALAGGATPLSSAEIEHRTDYSIRLSGLPVATATFRSAFNGNRYTISGSLQSAGLADIFSSTKGTTSVSGTVSRGRLHATNYSVNYKSGKRSRAIDVTFHNGNVITASMTPPRRKPKNWVPVSTADMRAVLDPISGLIIPEGSRVCPKTLPIFDGESRLDLKLSSKGTKPYSTKGFEGEVVVCGIRFVPKSGYRKGRDDVEYLRKLQTMEIWFAKAEGAKVYAPVYVQIPTKLGPVTVSATRFGG</sequence>
<feature type="signal peptide" evidence="1">
    <location>
        <begin position="1"/>
        <end position="22"/>
    </location>
</feature>
<organism evidence="2 3">
    <name type="scientific">Shinella granuli</name>
    <dbReference type="NCBI Taxonomy" id="323621"/>
    <lineage>
        <taxon>Bacteria</taxon>
        <taxon>Pseudomonadati</taxon>
        <taxon>Pseudomonadota</taxon>
        <taxon>Alphaproteobacteria</taxon>
        <taxon>Hyphomicrobiales</taxon>
        <taxon>Rhizobiaceae</taxon>
        <taxon>Shinella</taxon>
    </lineage>
</organism>
<dbReference type="InterPro" id="IPR021457">
    <property type="entry name" value="DUF3108"/>
</dbReference>